<gene>
    <name evidence="1" type="ORF">DPX16_5555</name>
</gene>
<dbReference type="EMBL" id="RJVU01048958">
    <property type="protein sequence ID" value="ROL43002.1"/>
    <property type="molecule type" value="Genomic_DNA"/>
</dbReference>
<keyword evidence="2" id="KW-1185">Reference proteome</keyword>
<evidence type="ECO:0008006" key="3">
    <source>
        <dbReference type="Google" id="ProtNLM"/>
    </source>
</evidence>
<dbReference type="AlphaFoldDB" id="A0A3N0Y9U8"/>
<comment type="caution">
    <text evidence="1">The sequence shown here is derived from an EMBL/GenBank/DDBJ whole genome shotgun (WGS) entry which is preliminary data.</text>
</comment>
<organism evidence="1 2">
    <name type="scientific">Anabarilius grahami</name>
    <name type="common">Kanglang fish</name>
    <name type="synonym">Barilius grahami</name>
    <dbReference type="NCBI Taxonomy" id="495550"/>
    <lineage>
        <taxon>Eukaryota</taxon>
        <taxon>Metazoa</taxon>
        <taxon>Chordata</taxon>
        <taxon>Craniata</taxon>
        <taxon>Vertebrata</taxon>
        <taxon>Euteleostomi</taxon>
        <taxon>Actinopterygii</taxon>
        <taxon>Neopterygii</taxon>
        <taxon>Teleostei</taxon>
        <taxon>Ostariophysi</taxon>
        <taxon>Cypriniformes</taxon>
        <taxon>Xenocyprididae</taxon>
        <taxon>Xenocypridinae</taxon>
        <taxon>Xenocypridinae incertae sedis</taxon>
        <taxon>Anabarilius</taxon>
    </lineage>
</organism>
<dbReference type="OrthoDB" id="10050977at2759"/>
<evidence type="ECO:0000313" key="1">
    <source>
        <dbReference type="EMBL" id="ROL43002.1"/>
    </source>
</evidence>
<evidence type="ECO:0000313" key="2">
    <source>
        <dbReference type="Proteomes" id="UP000281406"/>
    </source>
</evidence>
<dbReference type="Proteomes" id="UP000281406">
    <property type="component" value="Unassembled WGS sequence"/>
</dbReference>
<sequence length="198" mass="22781">MDCKDLEHCCLDEEILYGKDKQEVLNLPQHSLLLDVKTRWNSLYLMLELFLERYPAIQAASLDQLLRKPLERRDDIRSFLEEATALDLRFKHKVEDSSTVWLQIKENLIAANLSESKQPPPCIRATISPLEELFAADDELKMKSTESSRPLSIETKVDAELKMYQDMPPTMTSDDPAVVETKKTSYFILMCAGLFNPK</sequence>
<name>A0A3N0Y9U8_ANAGA</name>
<protein>
    <recommendedName>
        <fullName evidence="3">Zinc finger BED domain-containing protein 4</fullName>
    </recommendedName>
</protein>
<accession>A0A3N0Y9U8</accession>
<proteinExistence type="predicted"/>
<reference evidence="1 2" key="1">
    <citation type="submission" date="2018-10" db="EMBL/GenBank/DDBJ databases">
        <title>Genome assembly for a Yunnan-Guizhou Plateau 3E fish, Anabarilius grahami (Regan), and its evolutionary and genetic applications.</title>
        <authorList>
            <person name="Jiang W."/>
        </authorList>
    </citation>
    <scope>NUCLEOTIDE SEQUENCE [LARGE SCALE GENOMIC DNA]</scope>
    <source>
        <strain evidence="1">AG-KIZ</strain>
        <tissue evidence="1">Muscle</tissue>
    </source>
</reference>